<name>A0A1G1YQT5_9BACT</name>
<organism evidence="1 2">
    <name type="scientific">Candidatus Buchananbacteria bacterium RIFCSPLOWO2_01_FULL_46_12</name>
    <dbReference type="NCBI Taxonomy" id="1797546"/>
    <lineage>
        <taxon>Bacteria</taxon>
        <taxon>Candidatus Buchananiibacteriota</taxon>
    </lineage>
</organism>
<protein>
    <submittedName>
        <fullName evidence="1">Uncharacterized protein</fullName>
    </submittedName>
</protein>
<dbReference type="AlphaFoldDB" id="A0A1G1YQT5"/>
<dbReference type="EMBL" id="MHIP01000027">
    <property type="protein sequence ID" value="OGY54691.1"/>
    <property type="molecule type" value="Genomic_DNA"/>
</dbReference>
<evidence type="ECO:0000313" key="2">
    <source>
        <dbReference type="Proteomes" id="UP000176512"/>
    </source>
</evidence>
<dbReference type="Proteomes" id="UP000176512">
    <property type="component" value="Unassembled WGS sequence"/>
</dbReference>
<evidence type="ECO:0000313" key="1">
    <source>
        <dbReference type="EMBL" id="OGY54691.1"/>
    </source>
</evidence>
<comment type="caution">
    <text evidence="1">The sequence shown here is derived from an EMBL/GenBank/DDBJ whole genome shotgun (WGS) entry which is preliminary data.</text>
</comment>
<gene>
    <name evidence="1" type="ORF">A3A24_02390</name>
</gene>
<sequence>MERSSTNYRILQDAVSVGGGEAGASTNYKAYESTGEQGGGVLTSTNYKALGNFRYLWIEPFLTASMANTSLGFGTLTTADDFWANTAATGSTTEPATGNTSQITTATNATYGLIISARSTGSGNGQEGNGTAGLYRSAALANLIDAAGAASISAGGTEGYGLYLKNNGAGGNVTIASGFDNAPGDTAISTTGQTVASTTGPIDAANTVDLYLKAAINTITSAGSYADTIIVTITGRY</sequence>
<proteinExistence type="predicted"/>
<reference evidence="1 2" key="1">
    <citation type="journal article" date="2016" name="Nat. Commun.">
        <title>Thousands of microbial genomes shed light on interconnected biogeochemical processes in an aquifer system.</title>
        <authorList>
            <person name="Anantharaman K."/>
            <person name="Brown C.T."/>
            <person name="Hug L.A."/>
            <person name="Sharon I."/>
            <person name="Castelle C.J."/>
            <person name="Probst A.J."/>
            <person name="Thomas B.C."/>
            <person name="Singh A."/>
            <person name="Wilkins M.J."/>
            <person name="Karaoz U."/>
            <person name="Brodie E.L."/>
            <person name="Williams K.H."/>
            <person name="Hubbard S.S."/>
            <person name="Banfield J.F."/>
        </authorList>
    </citation>
    <scope>NUCLEOTIDE SEQUENCE [LARGE SCALE GENOMIC DNA]</scope>
</reference>
<accession>A0A1G1YQT5</accession>